<dbReference type="EMBL" id="SLWN01000012">
    <property type="protein sequence ID" value="TCO20429.1"/>
    <property type="molecule type" value="Genomic_DNA"/>
</dbReference>
<evidence type="ECO:0000313" key="3">
    <source>
        <dbReference type="Proteomes" id="UP000294508"/>
    </source>
</evidence>
<organism evidence="2 3">
    <name type="scientific">Kribbella steppae</name>
    <dbReference type="NCBI Taxonomy" id="2512223"/>
    <lineage>
        <taxon>Bacteria</taxon>
        <taxon>Bacillati</taxon>
        <taxon>Actinomycetota</taxon>
        <taxon>Actinomycetes</taxon>
        <taxon>Propionibacteriales</taxon>
        <taxon>Kribbellaceae</taxon>
        <taxon>Kribbella</taxon>
    </lineage>
</organism>
<protein>
    <submittedName>
        <fullName evidence="2">Uncharacterized protein</fullName>
    </submittedName>
</protein>
<feature type="transmembrane region" description="Helical" evidence="1">
    <location>
        <begin position="322"/>
        <end position="341"/>
    </location>
</feature>
<name>A0A4R2H4T4_9ACTN</name>
<keyword evidence="1" id="KW-0812">Transmembrane</keyword>
<feature type="transmembrane region" description="Helical" evidence="1">
    <location>
        <begin position="263"/>
        <end position="282"/>
    </location>
</feature>
<keyword evidence="1" id="KW-0472">Membrane</keyword>
<dbReference type="AlphaFoldDB" id="A0A4R2H4T4"/>
<evidence type="ECO:0000313" key="2">
    <source>
        <dbReference type="EMBL" id="TCO20429.1"/>
    </source>
</evidence>
<proteinExistence type="predicted"/>
<feature type="transmembrane region" description="Helical" evidence="1">
    <location>
        <begin position="174"/>
        <end position="194"/>
    </location>
</feature>
<gene>
    <name evidence="2" type="ORF">EV652_112175</name>
</gene>
<keyword evidence="3" id="KW-1185">Reference proteome</keyword>
<evidence type="ECO:0000256" key="1">
    <source>
        <dbReference type="SAM" id="Phobius"/>
    </source>
</evidence>
<feature type="transmembrane region" description="Helical" evidence="1">
    <location>
        <begin position="15"/>
        <end position="38"/>
    </location>
</feature>
<feature type="transmembrane region" description="Helical" evidence="1">
    <location>
        <begin position="232"/>
        <end position="251"/>
    </location>
</feature>
<sequence>MSVEVVFWSVVLARFALPLLIPLFPLPAIVGCLLLDGVDQTIFQTFGFDPPNYQSYDKAMDVFYLSIAYLASLRNWTNHSAVQVSRFLFFYRQVGVVAFELTGVRALLLLFPNTFEYYFIAYEGIRSRRNPLRYALKFWVLVAAGIWIFVKLPQEYWIHIAQLDLTDTIRDVPWFLPLVVVLLLVLAAVVWFVVRPRLRPADWPLRFRADPLPAEIDEAHERAAYQAAHRKVFDLAAVEKIFLIGLISVIYGQVLPGVEASDLEVFLGIAVFVAINSAIGVWSARRGYAWESAVLSFAVVFATNVVLVVVADLLLSRRGDDLQLTDTLFFVFLLSILTMLYDRYHPVSEYRAAAAKRDAAASGQTGVDH</sequence>
<dbReference type="RefSeq" id="WP_132212951.1">
    <property type="nucleotide sequence ID" value="NZ_SLWN01000012.1"/>
</dbReference>
<accession>A0A4R2H4T4</accession>
<dbReference type="OrthoDB" id="5768436at2"/>
<feature type="transmembrane region" description="Helical" evidence="1">
    <location>
        <begin position="132"/>
        <end position="150"/>
    </location>
</feature>
<feature type="transmembrane region" description="Helical" evidence="1">
    <location>
        <begin position="294"/>
        <end position="316"/>
    </location>
</feature>
<comment type="caution">
    <text evidence="2">The sequence shown here is derived from an EMBL/GenBank/DDBJ whole genome shotgun (WGS) entry which is preliminary data.</text>
</comment>
<keyword evidence="1" id="KW-1133">Transmembrane helix</keyword>
<reference evidence="2 3" key="1">
    <citation type="journal article" date="2015" name="Stand. Genomic Sci.">
        <title>Genomic Encyclopedia of Bacterial and Archaeal Type Strains, Phase III: the genomes of soil and plant-associated and newly described type strains.</title>
        <authorList>
            <person name="Whitman W.B."/>
            <person name="Woyke T."/>
            <person name="Klenk H.P."/>
            <person name="Zhou Y."/>
            <person name="Lilburn T.G."/>
            <person name="Beck B.J."/>
            <person name="De Vos P."/>
            <person name="Vandamme P."/>
            <person name="Eisen J.A."/>
            <person name="Garrity G."/>
            <person name="Hugenholtz P."/>
            <person name="Kyrpides N.C."/>
        </authorList>
    </citation>
    <scope>NUCLEOTIDE SEQUENCE [LARGE SCALE GENOMIC DNA]</scope>
    <source>
        <strain evidence="2 3">VKM Ac-2572</strain>
    </source>
</reference>
<dbReference type="Proteomes" id="UP000294508">
    <property type="component" value="Unassembled WGS sequence"/>
</dbReference>